<sequence>MKADLRVAPAPPRTTAPGGSPARLPGSDVPADGWTWRSPGGKLLSAAVGAAAFGTGVALGGVVSWPFWAALVAPDLAFLHKGATPPAGPGHVSPETVRVYNTLHDPRLAVGLVAAGALTASRPLLLAGLGWTTHIAVDRAFGFGTRRPDGAIH</sequence>
<accession>A0ACD5ABG5</accession>
<dbReference type="EMBL" id="CP146022">
    <property type="protein sequence ID" value="WWQ64507.1"/>
    <property type="molecule type" value="Genomic_DNA"/>
</dbReference>
<evidence type="ECO:0000313" key="2">
    <source>
        <dbReference type="Proteomes" id="UP001432251"/>
    </source>
</evidence>
<organism evidence="1 2">
    <name type="scientific">Streptomyces citrinus</name>
    <dbReference type="NCBI Taxonomy" id="3118173"/>
    <lineage>
        <taxon>Bacteria</taxon>
        <taxon>Bacillati</taxon>
        <taxon>Actinomycetota</taxon>
        <taxon>Actinomycetes</taxon>
        <taxon>Kitasatosporales</taxon>
        <taxon>Streptomycetaceae</taxon>
        <taxon>Streptomyces</taxon>
    </lineage>
</organism>
<dbReference type="Proteomes" id="UP001432251">
    <property type="component" value="Chromosome"/>
</dbReference>
<gene>
    <name evidence="1" type="ORF">V2W30_14925</name>
</gene>
<protein>
    <submittedName>
        <fullName evidence="1">DUF4260 family protein</fullName>
    </submittedName>
</protein>
<reference evidence="1" key="1">
    <citation type="journal article" date="2025" name="Int. J. Syst. Evol. Microbiol.">
        <title>Streptomyces citrinus sp. nov., with yellow diffusible pigment.</title>
        <authorList>
            <person name="He Y."/>
            <person name="Yang E."/>
            <person name="Xu J."/>
            <person name="Sun Y."/>
            <person name="Sun L."/>
        </authorList>
    </citation>
    <scope>NUCLEOTIDE SEQUENCE</scope>
    <source>
        <strain evidence="1">Q6</strain>
    </source>
</reference>
<proteinExistence type="predicted"/>
<name>A0ACD5ABG5_9ACTN</name>
<evidence type="ECO:0000313" key="1">
    <source>
        <dbReference type="EMBL" id="WWQ64507.1"/>
    </source>
</evidence>
<keyword evidence="2" id="KW-1185">Reference proteome</keyword>